<dbReference type="VEuPathDB" id="VectorBase:AATE016448"/>
<organism evidence="2">
    <name type="scientific">Anopheles atroparvus</name>
    <name type="common">European mosquito</name>
    <dbReference type="NCBI Taxonomy" id="41427"/>
    <lineage>
        <taxon>Eukaryota</taxon>
        <taxon>Metazoa</taxon>
        <taxon>Ecdysozoa</taxon>
        <taxon>Arthropoda</taxon>
        <taxon>Hexapoda</taxon>
        <taxon>Insecta</taxon>
        <taxon>Pterygota</taxon>
        <taxon>Neoptera</taxon>
        <taxon>Endopterygota</taxon>
        <taxon>Diptera</taxon>
        <taxon>Nematocera</taxon>
        <taxon>Culicoidea</taxon>
        <taxon>Culicidae</taxon>
        <taxon>Anophelinae</taxon>
        <taxon>Anopheles</taxon>
    </lineage>
</organism>
<proteinExistence type="predicted"/>
<dbReference type="STRING" id="41427.A0A182JE96"/>
<sequence length="733" mass="82443">MKLWRICPSEDKFSELEKEAFIKAVAELLGNEDKSQSNCYLIGSSEFDYGFFQTKPISGGEDLNVRRTLTTDKFLKALAQKYGKCQLQNLLEGKCRTNMTLSCCNGSEQVLCDPEYSYRSYDGSCNNLKNPSWGRSGRALKHPIAPCFRDVVSKPARSKSGAPLPQNRKLITELADFLQTYGPETSSSLNMFLVFFCEFVSSDMIGRANKRAQRATQGFRGCRADGLDRSAFVSPLAHPLRVNSDDPHYGSTGVNCLNFSPQEKANDRCELKHVAERNLESSYLDLSSFYGQQPHYDGEGKLEQFQCGTTSTVVHTSPLTAQLVAISGLFGHLHNYCVERVRACPHSKGLIQERCRALTIGVYQKIIYDQVLPVLFGEELYNRCGLDCEYNPYVESTVSQVYKNGPGRFQHVWIPDQLMYKPGGKSEWLPFNAFFRDHEKFDCSGTLAGVLESPIQTDRLVDATVNLFYTKDGTRGTCLPCIDLARNRDSGLCPLVTYKHFIEKRIGETTDGGKCYRTFEDLSDMFDPELCKFLEQHYESPSDVDVLLSFLDRRAYPGAALPKLVSQTTCLEFKRLKCTDRFFYSWNPNLGEGSRHLIEILDFTALLALFSDLDEVPLEPFVVNGPKVAATDVRKYLESIEYLFCQIYLYSAAGDKLEENNLLGDLPDVQQPLRIGIPSLFGRAQGVNFFEPKKNGPIRFGENPPKTSARFSHLYAACETFEPRGMCDGGSGF</sequence>
<name>A0A182JE96_ANOAO</name>
<dbReference type="Gene3D" id="1.10.640.10">
    <property type="entry name" value="Haem peroxidase domain superfamily, animal type"/>
    <property type="match status" value="1"/>
</dbReference>
<keyword evidence="1" id="KW-0575">Peroxidase</keyword>
<dbReference type="InterPro" id="IPR019791">
    <property type="entry name" value="Haem_peroxidase_animal"/>
</dbReference>
<keyword evidence="1" id="KW-0560">Oxidoreductase</keyword>
<dbReference type="GO" id="GO:0020037">
    <property type="term" value="F:heme binding"/>
    <property type="evidence" value="ECO:0007669"/>
    <property type="project" value="InterPro"/>
</dbReference>
<dbReference type="AlphaFoldDB" id="A0A182JE96"/>
<reference evidence="2" key="1">
    <citation type="submission" date="2022-08" db="UniProtKB">
        <authorList>
            <consortium name="EnsemblMetazoa"/>
        </authorList>
    </citation>
    <scope>IDENTIFICATION</scope>
    <source>
        <strain evidence="2">EBRO</strain>
    </source>
</reference>
<evidence type="ECO:0000256" key="1">
    <source>
        <dbReference type="ARBA" id="ARBA00022559"/>
    </source>
</evidence>
<evidence type="ECO:0000313" key="2">
    <source>
        <dbReference type="EnsemblMetazoa" id="AATE016448-PA.1"/>
    </source>
</evidence>
<accession>A0A182JE96</accession>
<dbReference type="PROSITE" id="PS50292">
    <property type="entry name" value="PEROXIDASE_3"/>
    <property type="match status" value="1"/>
</dbReference>
<dbReference type="GO" id="GO:0004601">
    <property type="term" value="F:peroxidase activity"/>
    <property type="evidence" value="ECO:0007669"/>
    <property type="project" value="UniProtKB-KW"/>
</dbReference>
<dbReference type="InterPro" id="IPR037120">
    <property type="entry name" value="Haem_peroxidase_sf_animal"/>
</dbReference>
<dbReference type="SUPFAM" id="SSF48113">
    <property type="entry name" value="Heme-dependent peroxidases"/>
    <property type="match status" value="1"/>
</dbReference>
<dbReference type="EnsemblMetazoa" id="AATE016448-RA">
    <property type="protein sequence ID" value="AATE016448-PA.1"/>
    <property type="gene ID" value="AATE016448"/>
</dbReference>
<dbReference type="GO" id="GO:0006979">
    <property type="term" value="P:response to oxidative stress"/>
    <property type="evidence" value="ECO:0007669"/>
    <property type="project" value="InterPro"/>
</dbReference>
<dbReference type="InterPro" id="IPR010255">
    <property type="entry name" value="Haem_peroxidase_sf"/>
</dbReference>
<dbReference type="PANTHER" id="PTHR11475:SF134">
    <property type="entry name" value="LD42267P"/>
    <property type="match status" value="1"/>
</dbReference>
<protein>
    <submittedName>
        <fullName evidence="2">Uncharacterized protein</fullName>
    </submittedName>
</protein>
<dbReference type="PANTHER" id="PTHR11475">
    <property type="entry name" value="OXIDASE/PEROXIDASE"/>
    <property type="match status" value="1"/>
</dbReference>
<dbReference type="Pfam" id="PF03098">
    <property type="entry name" value="An_peroxidase"/>
    <property type="match status" value="2"/>
</dbReference>